<comment type="caution">
    <text evidence="3">The sequence shown here is derived from an EMBL/GenBank/DDBJ whole genome shotgun (WGS) entry which is preliminary data.</text>
</comment>
<evidence type="ECO:0000259" key="2">
    <source>
        <dbReference type="Pfam" id="PF26534"/>
    </source>
</evidence>
<dbReference type="AlphaFoldDB" id="A0AAV9GYZ9"/>
<dbReference type="Proteomes" id="UP001321760">
    <property type="component" value="Unassembled WGS sequence"/>
</dbReference>
<keyword evidence="4" id="KW-1185">Reference proteome</keyword>
<dbReference type="InterPro" id="IPR058645">
    <property type="entry name" value="NTF2-like_dom_7"/>
</dbReference>
<dbReference type="EMBL" id="MU865923">
    <property type="protein sequence ID" value="KAK4452572.1"/>
    <property type="molecule type" value="Genomic_DNA"/>
</dbReference>
<gene>
    <name evidence="3" type="ORF">QBC34DRAFT_320273</name>
</gene>
<evidence type="ECO:0000313" key="3">
    <source>
        <dbReference type="EMBL" id="KAK4452572.1"/>
    </source>
</evidence>
<dbReference type="Pfam" id="PF26534">
    <property type="entry name" value="NTF2_7"/>
    <property type="match status" value="1"/>
</dbReference>
<evidence type="ECO:0000256" key="1">
    <source>
        <dbReference type="SAM" id="SignalP"/>
    </source>
</evidence>
<sequence>MRFFTALTFAAAASAAAVGTTTIKRNGLDVRVVAEPKKCLCKSDVDEIVDAYVKMLSDWDESLIKYLHDDFLDTSDSINTLVPNGPPLGTPIFNKESFINHQTNTPDNLPVIIEKLGPWNCDGISFVWHATFKKFGGQEEKRVRGVTILQVAKVEDQWQIKTLDVEFNSVNYLLAVGGSVTPPGPPPSA</sequence>
<accession>A0AAV9GYZ9</accession>
<reference evidence="3" key="1">
    <citation type="journal article" date="2023" name="Mol. Phylogenet. Evol.">
        <title>Genome-scale phylogeny and comparative genomics of the fungal order Sordariales.</title>
        <authorList>
            <person name="Hensen N."/>
            <person name="Bonometti L."/>
            <person name="Westerberg I."/>
            <person name="Brannstrom I.O."/>
            <person name="Guillou S."/>
            <person name="Cros-Aarteil S."/>
            <person name="Calhoun S."/>
            <person name="Haridas S."/>
            <person name="Kuo A."/>
            <person name="Mondo S."/>
            <person name="Pangilinan J."/>
            <person name="Riley R."/>
            <person name="LaButti K."/>
            <person name="Andreopoulos B."/>
            <person name="Lipzen A."/>
            <person name="Chen C."/>
            <person name="Yan M."/>
            <person name="Daum C."/>
            <person name="Ng V."/>
            <person name="Clum A."/>
            <person name="Steindorff A."/>
            <person name="Ohm R.A."/>
            <person name="Martin F."/>
            <person name="Silar P."/>
            <person name="Natvig D.O."/>
            <person name="Lalanne C."/>
            <person name="Gautier V."/>
            <person name="Ament-Velasquez S.L."/>
            <person name="Kruys A."/>
            <person name="Hutchinson M.I."/>
            <person name="Powell A.J."/>
            <person name="Barry K."/>
            <person name="Miller A.N."/>
            <person name="Grigoriev I.V."/>
            <person name="Debuchy R."/>
            <person name="Gladieux P."/>
            <person name="Hiltunen Thoren M."/>
            <person name="Johannesson H."/>
        </authorList>
    </citation>
    <scope>NUCLEOTIDE SEQUENCE</scope>
    <source>
        <strain evidence="3">PSN243</strain>
    </source>
</reference>
<name>A0AAV9GYZ9_9PEZI</name>
<feature type="signal peptide" evidence="1">
    <location>
        <begin position="1"/>
        <end position="15"/>
    </location>
</feature>
<proteinExistence type="predicted"/>
<feature type="chain" id="PRO_5043462911" description="NTF2-like domain-containing protein" evidence="1">
    <location>
        <begin position="16"/>
        <end position="189"/>
    </location>
</feature>
<feature type="domain" description="NTF2-like" evidence="2">
    <location>
        <begin position="38"/>
        <end position="178"/>
    </location>
</feature>
<organism evidence="3 4">
    <name type="scientific">Podospora aff. communis PSN243</name>
    <dbReference type="NCBI Taxonomy" id="3040156"/>
    <lineage>
        <taxon>Eukaryota</taxon>
        <taxon>Fungi</taxon>
        <taxon>Dikarya</taxon>
        <taxon>Ascomycota</taxon>
        <taxon>Pezizomycotina</taxon>
        <taxon>Sordariomycetes</taxon>
        <taxon>Sordariomycetidae</taxon>
        <taxon>Sordariales</taxon>
        <taxon>Podosporaceae</taxon>
        <taxon>Podospora</taxon>
    </lineage>
</organism>
<keyword evidence="1" id="KW-0732">Signal</keyword>
<reference evidence="3" key="2">
    <citation type="submission" date="2023-05" db="EMBL/GenBank/DDBJ databases">
        <authorList>
            <consortium name="Lawrence Berkeley National Laboratory"/>
            <person name="Steindorff A."/>
            <person name="Hensen N."/>
            <person name="Bonometti L."/>
            <person name="Westerberg I."/>
            <person name="Brannstrom I.O."/>
            <person name="Guillou S."/>
            <person name="Cros-Aarteil S."/>
            <person name="Calhoun S."/>
            <person name="Haridas S."/>
            <person name="Kuo A."/>
            <person name="Mondo S."/>
            <person name="Pangilinan J."/>
            <person name="Riley R."/>
            <person name="Labutti K."/>
            <person name="Andreopoulos B."/>
            <person name="Lipzen A."/>
            <person name="Chen C."/>
            <person name="Yanf M."/>
            <person name="Daum C."/>
            <person name="Ng V."/>
            <person name="Clum A."/>
            <person name="Ohm R."/>
            <person name="Martin F."/>
            <person name="Silar P."/>
            <person name="Natvig D."/>
            <person name="Lalanne C."/>
            <person name="Gautier V."/>
            <person name="Ament-Velasquez S.L."/>
            <person name="Kruys A."/>
            <person name="Hutchinson M.I."/>
            <person name="Powell A.J."/>
            <person name="Barry K."/>
            <person name="Miller A.N."/>
            <person name="Grigoriev I.V."/>
            <person name="Debuchy R."/>
            <person name="Gladieux P."/>
            <person name="Thoren M.H."/>
            <person name="Johannesson H."/>
        </authorList>
    </citation>
    <scope>NUCLEOTIDE SEQUENCE</scope>
    <source>
        <strain evidence="3">PSN243</strain>
    </source>
</reference>
<evidence type="ECO:0000313" key="4">
    <source>
        <dbReference type="Proteomes" id="UP001321760"/>
    </source>
</evidence>
<protein>
    <recommendedName>
        <fullName evidence="2">NTF2-like domain-containing protein</fullName>
    </recommendedName>
</protein>